<dbReference type="AlphaFoldDB" id="A0A9N8ZUQ2"/>
<gene>
    <name evidence="1" type="ORF">DERYTH_LOCUS3281</name>
</gene>
<protein>
    <submittedName>
        <fullName evidence="1">1877_t:CDS:1</fullName>
    </submittedName>
</protein>
<comment type="caution">
    <text evidence="1">The sequence shown here is derived from an EMBL/GenBank/DDBJ whole genome shotgun (WGS) entry which is preliminary data.</text>
</comment>
<sequence>MGELKFDQYYVNDSLDINALIGVSDVNHVILHVERDYSIEDFYNFGQGDDYKKPALIAIYSVKSAIDKLDDTLNEGGLILDNMRFIGSKTNERLLFSFYINETDQRQFSIVNPHSLTIKDAELIFREIECYKRLKACTILFDYIIKVESKHLNIKSLDDHDGWSIYIKKRDVKSEVLEDGQDNEFDPLFKNKSFDKLIDSFYGTDSYYN</sequence>
<dbReference type="EMBL" id="CAJVPY010001135">
    <property type="protein sequence ID" value="CAG8508852.1"/>
    <property type="molecule type" value="Genomic_DNA"/>
</dbReference>
<evidence type="ECO:0000313" key="1">
    <source>
        <dbReference type="EMBL" id="CAG8508852.1"/>
    </source>
</evidence>
<dbReference type="OrthoDB" id="2424986at2759"/>
<reference evidence="1" key="1">
    <citation type="submission" date="2021-06" db="EMBL/GenBank/DDBJ databases">
        <authorList>
            <person name="Kallberg Y."/>
            <person name="Tangrot J."/>
            <person name="Rosling A."/>
        </authorList>
    </citation>
    <scope>NUCLEOTIDE SEQUENCE</scope>
    <source>
        <strain evidence="1">MA453B</strain>
    </source>
</reference>
<proteinExistence type="predicted"/>
<dbReference type="Proteomes" id="UP000789405">
    <property type="component" value="Unassembled WGS sequence"/>
</dbReference>
<name>A0A9N8ZUQ2_9GLOM</name>
<accession>A0A9N8ZUQ2</accession>
<organism evidence="1 2">
    <name type="scientific">Dentiscutata erythropus</name>
    <dbReference type="NCBI Taxonomy" id="1348616"/>
    <lineage>
        <taxon>Eukaryota</taxon>
        <taxon>Fungi</taxon>
        <taxon>Fungi incertae sedis</taxon>
        <taxon>Mucoromycota</taxon>
        <taxon>Glomeromycotina</taxon>
        <taxon>Glomeromycetes</taxon>
        <taxon>Diversisporales</taxon>
        <taxon>Gigasporaceae</taxon>
        <taxon>Dentiscutata</taxon>
    </lineage>
</organism>
<keyword evidence="2" id="KW-1185">Reference proteome</keyword>
<evidence type="ECO:0000313" key="2">
    <source>
        <dbReference type="Proteomes" id="UP000789405"/>
    </source>
</evidence>